<dbReference type="EMBL" id="CP041036">
    <property type="protein sequence ID" value="QDE32034.1"/>
    <property type="molecule type" value="Genomic_DNA"/>
</dbReference>
<sequence length="60" mass="7134">MLNRIINAQLRRRILSEQGVVVLIHHHLILRDSVMTQLFENIANLYKRAFTEMFTAKELK</sequence>
<keyword evidence="2" id="KW-1185">Reference proteome</keyword>
<name>A0A4Y5YH59_9GAMM</name>
<dbReference type="KEGG" id="spol:FH971_14330"/>
<protein>
    <submittedName>
        <fullName evidence="1">Uncharacterized protein</fullName>
    </submittedName>
</protein>
<organism evidence="1 2">
    <name type="scientific">Shewanella polaris</name>
    <dbReference type="NCBI Taxonomy" id="2588449"/>
    <lineage>
        <taxon>Bacteria</taxon>
        <taxon>Pseudomonadati</taxon>
        <taxon>Pseudomonadota</taxon>
        <taxon>Gammaproteobacteria</taxon>
        <taxon>Alteromonadales</taxon>
        <taxon>Shewanellaceae</taxon>
        <taxon>Shewanella</taxon>
    </lineage>
</organism>
<proteinExistence type="predicted"/>
<dbReference type="Proteomes" id="UP000319809">
    <property type="component" value="Chromosome"/>
</dbReference>
<gene>
    <name evidence="1" type="ORF">FH971_14330</name>
</gene>
<dbReference type="RefSeq" id="WP_137226443.1">
    <property type="nucleotide sequence ID" value="NZ_CP041036.1"/>
</dbReference>
<evidence type="ECO:0000313" key="1">
    <source>
        <dbReference type="EMBL" id="QDE32034.1"/>
    </source>
</evidence>
<reference evidence="1 2" key="1">
    <citation type="submission" date="2019-06" db="EMBL/GenBank/DDBJ databases">
        <title>The genome of Shewanella sp. SM1901.</title>
        <authorList>
            <person name="Cha Q."/>
        </authorList>
    </citation>
    <scope>NUCLEOTIDE SEQUENCE [LARGE SCALE GENOMIC DNA]</scope>
    <source>
        <strain evidence="1 2">SM1901</strain>
    </source>
</reference>
<evidence type="ECO:0000313" key="2">
    <source>
        <dbReference type="Proteomes" id="UP000319809"/>
    </source>
</evidence>
<accession>A0A4Y5YH59</accession>
<dbReference type="AlphaFoldDB" id="A0A4Y5YH59"/>